<sequence>MLYMRIARLQPLPFDLNVSTPARDLVVNTACLHCLVVIQNRDFLLAFFHEPGVARYLSANGLVVTMRNGETEFVSLASVEVSSNIHVEGERVIQPRKVSCMLTIGGVRGV</sequence>
<organism evidence="1 2">
    <name type="scientific">Trifolium medium</name>
    <dbReference type="NCBI Taxonomy" id="97028"/>
    <lineage>
        <taxon>Eukaryota</taxon>
        <taxon>Viridiplantae</taxon>
        <taxon>Streptophyta</taxon>
        <taxon>Embryophyta</taxon>
        <taxon>Tracheophyta</taxon>
        <taxon>Spermatophyta</taxon>
        <taxon>Magnoliopsida</taxon>
        <taxon>eudicotyledons</taxon>
        <taxon>Gunneridae</taxon>
        <taxon>Pentapetalae</taxon>
        <taxon>rosids</taxon>
        <taxon>fabids</taxon>
        <taxon>Fabales</taxon>
        <taxon>Fabaceae</taxon>
        <taxon>Papilionoideae</taxon>
        <taxon>50 kb inversion clade</taxon>
        <taxon>NPAAA clade</taxon>
        <taxon>Hologalegina</taxon>
        <taxon>IRL clade</taxon>
        <taxon>Trifolieae</taxon>
        <taxon>Trifolium</taxon>
    </lineage>
</organism>
<dbReference type="AlphaFoldDB" id="A0A392PQJ2"/>
<accession>A0A392PQJ2</accession>
<name>A0A392PQJ2_9FABA</name>
<dbReference type="Proteomes" id="UP000265520">
    <property type="component" value="Unassembled WGS sequence"/>
</dbReference>
<evidence type="ECO:0000313" key="1">
    <source>
        <dbReference type="EMBL" id="MCI14358.1"/>
    </source>
</evidence>
<reference evidence="1 2" key="1">
    <citation type="journal article" date="2018" name="Front. Plant Sci.">
        <title>Red Clover (Trifolium pratense) and Zigzag Clover (T. medium) - A Picture of Genomic Similarities and Differences.</title>
        <authorList>
            <person name="Dluhosova J."/>
            <person name="Istvanek J."/>
            <person name="Nedelnik J."/>
            <person name="Repkova J."/>
        </authorList>
    </citation>
    <scope>NUCLEOTIDE SEQUENCE [LARGE SCALE GENOMIC DNA]</scope>
    <source>
        <strain evidence="2">cv. 10/8</strain>
        <tissue evidence="1">Leaf</tissue>
    </source>
</reference>
<protein>
    <submittedName>
        <fullName evidence="1">Uncharacterized protein</fullName>
    </submittedName>
</protein>
<evidence type="ECO:0000313" key="2">
    <source>
        <dbReference type="Proteomes" id="UP000265520"/>
    </source>
</evidence>
<comment type="caution">
    <text evidence="1">The sequence shown here is derived from an EMBL/GenBank/DDBJ whole genome shotgun (WGS) entry which is preliminary data.</text>
</comment>
<dbReference type="EMBL" id="LXQA010092089">
    <property type="protein sequence ID" value="MCI14358.1"/>
    <property type="molecule type" value="Genomic_DNA"/>
</dbReference>
<keyword evidence="2" id="KW-1185">Reference proteome</keyword>
<proteinExistence type="predicted"/>